<gene>
    <name evidence="4" type="ORF">ADIMK_1781</name>
</gene>
<reference evidence="4 5" key="1">
    <citation type="submission" date="2014-04" db="EMBL/GenBank/DDBJ databases">
        <title>Marinobacterium kochiensis sp. nov., isolated from sediment sample collected from Kochi backwaters in Kerala, India.</title>
        <authorList>
            <person name="Singh A."/>
            <person name="Pinnaka A.K."/>
        </authorList>
    </citation>
    <scope>NUCLEOTIDE SEQUENCE [LARGE SCALE GENOMIC DNA]</scope>
    <source>
        <strain evidence="4 5">AK27</strain>
    </source>
</reference>
<dbReference type="InterPro" id="IPR043128">
    <property type="entry name" value="Rev_trsase/Diguanyl_cyclase"/>
</dbReference>
<evidence type="ECO:0000259" key="2">
    <source>
        <dbReference type="PROSITE" id="PS50883"/>
    </source>
</evidence>
<dbReference type="Pfam" id="PF00563">
    <property type="entry name" value="EAL"/>
    <property type="match status" value="1"/>
</dbReference>
<dbReference type="InterPro" id="IPR029787">
    <property type="entry name" value="Nucleotide_cyclase"/>
</dbReference>
<dbReference type="SUPFAM" id="SSF55073">
    <property type="entry name" value="Nucleotide cyclase"/>
    <property type="match status" value="1"/>
</dbReference>
<dbReference type="InterPro" id="IPR035919">
    <property type="entry name" value="EAL_sf"/>
</dbReference>
<feature type="domain" description="EAL" evidence="2">
    <location>
        <begin position="375"/>
        <end position="629"/>
    </location>
</feature>
<keyword evidence="1" id="KW-1133">Transmembrane helix</keyword>
<dbReference type="InterPro" id="IPR000160">
    <property type="entry name" value="GGDEF_dom"/>
</dbReference>
<keyword evidence="1" id="KW-0472">Membrane</keyword>
<dbReference type="eggNOG" id="COG5001">
    <property type="taxonomic scope" value="Bacteria"/>
</dbReference>
<dbReference type="PATRIC" id="fig|1232683.4.peg.1755"/>
<keyword evidence="1" id="KW-0812">Transmembrane</keyword>
<protein>
    <submittedName>
        <fullName evidence="4">Diguanylate cyclase</fullName>
    </submittedName>
</protein>
<dbReference type="NCBIfam" id="TIGR00254">
    <property type="entry name" value="GGDEF"/>
    <property type="match status" value="1"/>
</dbReference>
<dbReference type="EMBL" id="JMQN01000021">
    <property type="protein sequence ID" value="KEA64046.1"/>
    <property type="molecule type" value="Genomic_DNA"/>
</dbReference>
<dbReference type="PROSITE" id="PS50887">
    <property type="entry name" value="GGDEF"/>
    <property type="match status" value="1"/>
</dbReference>
<dbReference type="PANTHER" id="PTHR44757:SF2">
    <property type="entry name" value="BIOFILM ARCHITECTURE MAINTENANCE PROTEIN MBAA"/>
    <property type="match status" value="1"/>
</dbReference>
<dbReference type="SMART" id="SM00267">
    <property type="entry name" value="GGDEF"/>
    <property type="match status" value="1"/>
</dbReference>
<dbReference type="RefSeq" id="WP_051692754.1">
    <property type="nucleotide sequence ID" value="NZ_JMQN01000021.1"/>
</dbReference>
<organism evidence="4 5">
    <name type="scientific">Marinobacterium lacunae</name>
    <dbReference type="NCBI Taxonomy" id="1232683"/>
    <lineage>
        <taxon>Bacteria</taxon>
        <taxon>Pseudomonadati</taxon>
        <taxon>Pseudomonadota</taxon>
        <taxon>Gammaproteobacteria</taxon>
        <taxon>Oceanospirillales</taxon>
        <taxon>Oceanospirillaceae</taxon>
        <taxon>Marinobacterium</taxon>
    </lineage>
</organism>
<evidence type="ECO:0000313" key="5">
    <source>
        <dbReference type="Proteomes" id="UP000028252"/>
    </source>
</evidence>
<dbReference type="STRING" id="1232683.ADIMK_1781"/>
<dbReference type="Proteomes" id="UP000028252">
    <property type="component" value="Unassembled WGS sequence"/>
</dbReference>
<dbReference type="OrthoDB" id="9816034at2"/>
<proteinExistence type="predicted"/>
<name>A0A081FZU1_9GAMM</name>
<accession>A0A081FZU1</accession>
<keyword evidence="5" id="KW-1185">Reference proteome</keyword>
<sequence length="650" mass="73294">MPRYRSPRFLLLVIAVGVFAVSTMVSYQRHIESSQLISVTQKGSGWAASELEIELIKFTRILELVGLGRESTDELLLRFDLLWSRVEILSLGSESKELREVSGAEELLTALRSTLREIEPQVVSLEQGDLKVAESLIHRLNQYESQVRTFNVDSFNGPIAQGRIKRVFELNWLVSVSLIGLALSGALLIVMLIRESARNRHQSLHDDLTSLPNRKFVNQKLVTAANRARKQGTLLGIHLIDLNNFKDVNDTLGHNHGDQMLRTIADRLRQFMGHQQTVARMGGDEFLIIQELVQDPKECMELSRRLWQQLGQEIRLKGNAIFPSASLGVSVFPIDGDDVAQVLINADLAMYRAKREGGAGYRRFEPEMNETLQRMNIIARDLKTAIAGDQLVLNYQPVVAFESGKIVSVEALLRWHHPSYGAISPLEVVAVAEQYGMALEFNEWVIRQACLQYVRWAQQGFETVCVAVNISPSMYAQHDLCGSLMRLLDDTGMPAQQLIIEVTEDTTMRDIESSPDTLFNIKKLGVQIALDDFGTGYSSLNHLKRLPVDKLKIDRSFISDLNITPKDPRIIRSIIGLAESLDLQVIAEGIENLQNVDDLRREGCVFGQGYLFSKPVDSKQLTEMLQAQKRGERLFRREGVYPPVHDENPK</sequence>
<dbReference type="InterPro" id="IPR052155">
    <property type="entry name" value="Biofilm_reg_signaling"/>
</dbReference>
<dbReference type="Pfam" id="PF00990">
    <property type="entry name" value="GGDEF"/>
    <property type="match status" value="1"/>
</dbReference>
<dbReference type="SMART" id="SM00052">
    <property type="entry name" value="EAL"/>
    <property type="match status" value="1"/>
</dbReference>
<evidence type="ECO:0000256" key="1">
    <source>
        <dbReference type="SAM" id="Phobius"/>
    </source>
</evidence>
<feature type="domain" description="GGDEF" evidence="3">
    <location>
        <begin position="233"/>
        <end position="366"/>
    </location>
</feature>
<dbReference type="CDD" id="cd01949">
    <property type="entry name" value="GGDEF"/>
    <property type="match status" value="1"/>
</dbReference>
<dbReference type="InterPro" id="IPR001633">
    <property type="entry name" value="EAL_dom"/>
</dbReference>
<dbReference type="PROSITE" id="PS50883">
    <property type="entry name" value="EAL"/>
    <property type="match status" value="1"/>
</dbReference>
<dbReference type="SUPFAM" id="SSF141868">
    <property type="entry name" value="EAL domain-like"/>
    <property type="match status" value="1"/>
</dbReference>
<dbReference type="Gene3D" id="3.20.20.450">
    <property type="entry name" value="EAL domain"/>
    <property type="match status" value="1"/>
</dbReference>
<feature type="transmembrane region" description="Helical" evidence="1">
    <location>
        <begin position="172"/>
        <end position="193"/>
    </location>
</feature>
<dbReference type="Gene3D" id="3.30.70.270">
    <property type="match status" value="1"/>
</dbReference>
<comment type="caution">
    <text evidence="4">The sequence shown here is derived from an EMBL/GenBank/DDBJ whole genome shotgun (WGS) entry which is preliminary data.</text>
</comment>
<evidence type="ECO:0000313" key="4">
    <source>
        <dbReference type="EMBL" id="KEA64046.1"/>
    </source>
</evidence>
<dbReference type="CDD" id="cd01948">
    <property type="entry name" value="EAL"/>
    <property type="match status" value="1"/>
</dbReference>
<dbReference type="AlphaFoldDB" id="A0A081FZU1"/>
<dbReference type="PANTHER" id="PTHR44757">
    <property type="entry name" value="DIGUANYLATE CYCLASE DGCP"/>
    <property type="match status" value="1"/>
</dbReference>
<evidence type="ECO:0000259" key="3">
    <source>
        <dbReference type="PROSITE" id="PS50887"/>
    </source>
</evidence>